<evidence type="ECO:0000256" key="2">
    <source>
        <dbReference type="ARBA" id="ARBA00023125"/>
    </source>
</evidence>
<dbReference type="PANTHER" id="PTHR30146">
    <property type="entry name" value="LACI-RELATED TRANSCRIPTIONAL REPRESSOR"/>
    <property type="match status" value="1"/>
</dbReference>
<proteinExistence type="predicted"/>
<dbReference type="PROSITE" id="PS50932">
    <property type="entry name" value="HTH_LACI_2"/>
    <property type="match status" value="1"/>
</dbReference>
<keyword evidence="7" id="KW-1185">Reference proteome</keyword>
<dbReference type="GO" id="GO:0003700">
    <property type="term" value="F:DNA-binding transcription factor activity"/>
    <property type="evidence" value="ECO:0007669"/>
    <property type="project" value="TreeGrafter"/>
</dbReference>
<keyword evidence="2" id="KW-0238">DNA-binding</keyword>
<evidence type="ECO:0000259" key="5">
    <source>
        <dbReference type="PROSITE" id="PS50932"/>
    </source>
</evidence>
<dbReference type="SUPFAM" id="SSF53822">
    <property type="entry name" value="Periplasmic binding protein-like I"/>
    <property type="match status" value="1"/>
</dbReference>
<name>A0A2N8TU35_9ACTN</name>
<dbReference type="PANTHER" id="PTHR30146:SF153">
    <property type="entry name" value="LACTOSE OPERON REPRESSOR"/>
    <property type="match status" value="1"/>
</dbReference>
<dbReference type="InterPro" id="IPR010982">
    <property type="entry name" value="Lambda_DNA-bd_dom_sf"/>
</dbReference>
<dbReference type="Pfam" id="PF00356">
    <property type="entry name" value="LacI"/>
    <property type="match status" value="1"/>
</dbReference>
<dbReference type="Proteomes" id="UP000235943">
    <property type="component" value="Unassembled WGS sequence"/>
</dbReference>
<evidence type="ECO:0000313" key="7">
    <source>
        <dbReference type="Proteomes" id="UP000235943"/>
    </source>
</evidence>
<dbReference type="OrthoDB" id="3226810at2"/>
<dbReference type="AlphaFoldDB" id="A0A2N8TU35"/>
<dbReference type="InterPro" id="IPR028082">
    <property type="entry name" value="Peripla_BP_I"/>
</dbReference>
<evidence type="ECO:0000256" key="3">
    <source>
        <dbReference type="ARBA" id="ARBA00023163"/>
    </source>
</evidence>
<reference evidence="6 7" key="1">
    <citation type="submission" date="2018-01" db="EMBL/GenBank/DDBJ databases">
        <title>Draft genome sequence of Streptomyces sp. 13K301.</title>
        <authorList>
            <person name="Sahin N."/>
            <person name="Saygin H."/>
            <person name="Ay H."/>
        </authorList>
    </citation>
    <scope>NUCLEOTIDE SEQUENCE [LARGE SCALE GENOMIC DNA]</scope>
    <source>
        <strain evidence="6 7">13K301</strain>
    </source>
</reference>
<evidence type="ECO:0000256" key="1">
    <source>
        <dbReference type="ARBA" id="ARBA00023015"/>
    </source>
</evidence>
<dbReference type="Gene3D" id="3.40.50.2300">
    <property type="match status" value="2"/>
</dbReference>
<keyword evidence="3" id="KW-0804">Transcription</keyword>
<dbReference type="GO" id="GO:0000976">
    <property type="term" value="F:transcription cis-regulatory region binding"/>
    <property type="evidence" value="ECO:0007669"/>
    <property type="project" value="TreeGrafter"/>
</dbReference>
<dbReference type="InterPro" id="IPR046335">
    <property type="entry name" value="LacI/GalR-like_sensor"/>
</dbReference>
<dbReference type="SUPFAM" id="SSF47413">
    <property type="entry name" value="lambda repressor-like DNA-binding domains"/>
    <property type="match status" value="1"/>
</dbReference>
<evidence type="ECO:0000256" key="4">
    <source>
        <dbReference type="SAM" id="MobiDB-lite"/>
    </source>
</evidence>
<dbReference type="SMART" id="SM00354">
    <property type="entry name" value="HTH_LACI"/>
    <property type="match status" value="1"/>
</dbReference>
<dbReference type="CDD" id="cd01392">
    <property type="entry name" value="HTH_LacI"/>
    <property type="match status" value="1"/>
</dbReference>
<dbReference type="PRINTS" id="PR00036">
    <property type="entry name" value="HTHLACI"/>
</dbReference>
<comment type="caution">
    <text evidence="6">The sequence shown here is derived from an EMBL/GenBank/DDBJ whole genome shotgun (WGS) entry which is preliminary data.</text>
</comment>
<sequence>MEDGPAASPPRRGAAVSGERQATLRDVARAAGVSQATASRVLNGSIRNVRQGNAARVLAAAAELGYAPHLSAQAIARGSTNTVALVVSGVDDPYFSSIAAGVTQAAEAAGLIVTMAVAGRSPERELQIVRTLRGMRPRAIILTGSRIDGSDTRDALVEEFDAYRDAGGSVVLISQHDLPFRTVSIDDYGGARQLARALAGLGYRRFAVVCAGGGLRTSRDRCGGFMDGLREFDIDINEQRVVEAEFSRRGGCAAARELVRRGLDGTELVFAVSDVMAIGAMTAFRDAGLVPGQDVAVAGFDDIGPAVDVVPELTTVTVPLRQLGLRAMELALSDDDASRIVQVSTSVVLRGSTRRLPRPRADDRG</sequence>
<dbReference type="PROSITE" id="PS00356">
    <property type="entry name" value="HTH_LACI_1"/>
    <property type="match status" value="1"/>
</dbReference>
<accession>A0A2N8TU35</accession>
<dbReference type="CDD" id="cd06267">
    <property type="entry name" value="PBP1_LacI_sugar_binding-like"/>
    <property type="match status" value="1"/>
</dbReference>
<feature type="compositionally biased region" description="Low complexity" evidence="4">
    <location>
        <begin position="1"/>
        <end position="15"/>
    </location>
</feature>
<dbReference type="EMBL" id="POUC01000045">
    <property type="protein sequence ID" value="PNG22511.1"/>
    <property type="molecule type" value="Genomic_DNA"/>
</dbReference>
<organism evidence="6 7">
    <name type="scientific">Streptomyces cahuitamycinicus</name>
    <dbReference type="NCBI Taxonomy" id="2070367"/>
    <lineage>
        <taxon>Bacteria</taxon>
        <taxon>Bacillati</taxon>
        <taxon>Actinomycetota</taxon>
        <taxon>Actinomycetes</taxon>
        <taxon>Kitasatosporales</taxon>
        <taxon>Streptomycetaceae</taxon>
        <taxon>Streptomyces</taxon>
    </lineage>
</organism>
<gene>
    <name evidence="6" type="ORF">C1J00_09105</name>
</gene>
<feature type="domain" description="HTH lacI-type" evidence="5">
    <location>
        <begin position="22"/>
        <end position="77"/>
    </location>
</feature>
<dbReference type="Gene3D" id="1.10.260.40">
    <property type="entry name" value="lambda repressor-like DNA-binding domains"/>
    <property type="match status" value="1"/>
</dbReference>
<protein>
    <submittedName>
        <fullName evidence="6">LacI family transcriptional regulator</fullName>
    </submittedName>
</protein>
<evidence type="ECO:0000313" key="6">
    <source>
        <dbReference type="EMBL" id="PNG22511.1"/>
    </source>
</evidence>
<dbReference type="InterPro" id="IPR000843">
    <property type="entry name" value="HTH_LacI"/>
</dbReference>
<feature type="region of interest" description="Disordered" evidence="4">
    <location>
        <begin position="1"/>
        <end position="21"/>
    </location>
</feature>
<dbReference type="Pfam" id="PF13377">
    <property type="entry name" value="Peripla_BP_3"/>
    <property type="match status" value="1"/>
</dbReference>
<keyword evidence="1" id="KW-0805">Transcription regulation</keyword>